<dbReference type="GO" id="GO:0005886">
    <property type="term" value="C:plasma membrane"/>
    <property type="evidence" value="ECO:0007669"/>
    <property type="project" value="UniProtKB-SubCell"/>
</dbReference>
<dbReference type="CDD" id="cd07731">
    <property type="entry name" value="ComA-like_MBL-fold"/>
    <property type="match status" value="1"/>
</dbReference>
<dbReference type="InterPro" id="IPR035681">
    <property type="entry name" value="ComA-like_MBL"/>
</dbReference>
<feature type="transmembrane region" description="Helical" evidence="9">
    <location>
        <begin position="300"/>
        <end position="324"/>
    </location>
</feature>
<dbReference type="Gene3D" id="3.60.15.10">
    <property type="entry name" value="Ribonuclease Z/Hydroxyacylglutathione hydrolase-like"/>
    <property type="match status" value="1"/>
</dbReference>
<comment type="function">
    <text evidence="7">Counteracts the endogenous Pycsar antiviral defense system. Phosphodiesterase that enables metal-dependent hydrolysis of host cyclic nucleotide Pycsar defense signals such as cCMP and cUMP.</text>
</comment>
<dbReference type="InterPro" id="IPR004477">
    <property type="entry name" value="ComEC_N"/>
</dbReference>
<organism evidence="11 12">
    <name type="scientific">Paenibacillus lautus</name>
    <name type="common">Bacillus lautus</name>
    <dbReference type="NCBI Taxonomy" id="1401"/>
    <lineage>
        <taxon>Bacteria</taxon>
        <taxon>Bacillati</taxon>
        <taxon>Bacillota</taxon>
        <taxon>Bacilli</taxon>
        <taxon>Bacillales</taxon>
        <taxon>Paenibacillaceae</taxon>
        <taxon>Paenibacillus</taxon>
    </lineage>
</organism>
<protein>
    <submittedName>
        <fullName evidence="11">ComEC family competence protein</fullName>
    </submittedName>
</protein>
<comment type="catalytic activity">
    <reaction evidence="8">
        <text>3',5'-cyclic UMP + H2O = UMP + H(+)</text>
        <dbReference type="Rhea" id="RHEA:70575"/>
        <dbReference type="ChEBI" id="CHEBI:15377"/>
        <dbReference type="ChEBI" id="CHEBI:15378"/>
        <dbReference type="ChEBI" id="CHEBI:57865"/>
        <dbReference type="ChEBI" id="CHEBI:184387"/>
    </reaction>
    <physiologicalReaction direction="left-to-right" evidence="8">
        <dbReference type="Rhea" id="RHEA:70576"/>
    </physiologicalReaction>
</comment>
<dbReference type="PANTHER" id="PTHR30619:SF1">
    <property type="entry name" value="RECOMBINATION PROTEIN 2"/>
    <property type="match status" value="1"/>
</dbReference>
<dbReference type="InterPro" id="IPR036866">
    <property type="entry name" value="RibonucZ/Hydroxyglut_hydro"/>
</dbReference>
<name>A0A385TY82_PAELA</name>
<dbReference type="SMART" id="SM00849">
    <property type="entry name" value="Lactamase_B"/>
    <property type="match status" value="1"/>
</dbReference>
<evidence type="ECO:0000256" key="5">
    <source>
        <dbReference type="ARBA" id="ARBA00023136"/>
    </source>
</evidence>
<evidence type="ECO:0000256" key="7">
    <source>
        <dbReference type="ARBA" id="ARBA00034301"/>
    </source>
</evidence>
<evidence type="ECO:0000256" key="8">
    <source>
        <dbReference type="ARBA" id="ARBA00048505"/>
    </source>
</evidence>
<feature type="transmembrane region" description="Helical" evidence="9">
    <location>
        <begin position="372"/>
        <end position="389"/>
    </location>
</feature>
<dbReference type="EMBL" id="CP032412">
    <property type="protein sequence ID" value="AYB47894.1"/>
    <property type="molecule type" value="Genomic_DNA"/>
</dbReference>
<evidence type="ECO:0000313" key="11">
    <source>
        <dbReference type="EMBL" id="AYB47894.1"/>
    </source>
</evidence>
<evidence type="ECO:0000256" key="4">
    <source>
        <dbReference type="ARBA" id="ARBA00022989"/>
    </source>
</evidence>
<dbReference type="KEGG" id="plw:D5F53_21025"/>
<dbReference type="InterPro" id="IPR052159">
    <property type="entry name" value="Competence_DNA_uptake"/>
</dbReference>
<dbReference type="InterPro" id="IPR025405">
    <property type="entry name" value="DUF4131"/>
</dbReference>
<keyword evidence="12" id="KW-1185">Reference proteome</keyword>
<comment type="subcellular location">
    <subcellularLocation>
        <location evidence="1">Cell membrane</location>
        <topology evidence="1">Multi-pass membrane protein</topology>
    </subcellularLocation>
</comment>
<feature type="transmembrane region" description="Helical" evidence="9">
    <location>
        <begin position="330"/>
        <end position="351"/>
    </location>
</feature>
<feature type="domain" description="Metallo-beta-lactamase" evidence="10">
    <location>
        <begin position="642"/>
        <end position="876"/>
    </location>
</feature>
<dbReference type="SUPFAM" id="SSF56281">
    <property type="entry name" value="Metallo-hydrolase/oxidoreductase"/>
    <property type="match status" value="1"/>
</dbReference>
<keyword evidence="4 9" id="KW-1133">Transmembrane helix</keyword>
<evidence type="ECO:0000256" key="9">
    <source>
        <dbReference type="SAM" id="Phobius"/>
    </source>
</evidence>
<keyword evidence="3 9" id="KW-0812">Transmembrane</keyword>
<dbReference type="Pfam" id="PF13567">
    <property type="entry name" value="DUF4131"/>
    <property type="match status" value="1"/>
</dbReference>
<feature type="transmembrane region" description="Helical" evidence="9">
    <location>
        <begin position="452"/>
        <end position="474"/>
    </location>
</feature>
<accession>A0A385TY82</accession>
<dbReference type="Pfam" id="PF03772">
    <property type="entry name" value="Competence"/>
    <property type="match status" value="1"/>
</dbReference>
<dbReference type="PANTHER" id="PTHR30619">
    <property type="entry name" value="DNA INTERNALIZATION/COMPETENCE PROTEIN COMEC/REC2"/>
    <property type="match status" value="1"/>
</dbReference>
<dbReference type="NCBIfam" id="TIGR00360">
    <property type="entry name" value="ComEC_N-term"/>
    <property type="match status" value="1"/>
</dbReference>
<keyword evidence="5 9" id="KW-0472">Membrane</keyword>
<evidence type="ECO:0000256" key="1">
    <source>
        <dbReference type="ARBA" id="ARBA00004651"/>
    </source>
</evidence>
<evidence type="ECO:0000259" key="10">
    <source>
        <dbReference type="SMART" id="SM00849"/>
    </source>
</evidence>
<evidence type="ECO:0000256" key="6">
    <source>
        <dbReference type="ARBA" id="ARBA00034221"/>
    </source>
</evidence>
<evidence type="ECO:0000256" key="2">
    <source>
        <dbReference type="ARBA" id="ARBA00022475"/>
    </source>
</evidence>
<dbReference type="InterPro" id="IPR001279">
    <property type="entry name" value="Metallo-B-lactamas"/>
</dbReference>
<sequence>MTALCRQGFFFYLVMRGMHSMMKRRPLLVFTVLWVIGSGAACQYDGWKLALIAVGLILLLLAVCQWVGAGRLFTICMLFSLCISGSYWKWHDAANVSDFESVLAAEESTEAIPVSAFGVISSPVEVDGDRADFQVTLQRADLIQSKHPAMQEQADPNDGMMVNTDDIVMVQVKLLDKTELEIVNRWQRGDRIQLSGEMQKPGVARNFGGFDYLQYLRTQKIHWIIKVKGSDQAVVEPPDSWKLSHVLRWNDALRDRLGSKLDQLYGGIHAGYMKGLVIGNQDDLDPDTFMEFSRLGLTHILAISGMHVAVVVGCLLFVCTTLRMTREASLTVVMWLIPVYVLLTGASPSIVRAGIMGMIGLYAARRRLLKDGLHILSVAALAMLVWNPYFLVNVSFQLSFIVTAGLMIFVPKLMPLLTFLPRWLGGTVGITVVAQLISFPLTIYYFNQVSLISVFANLILVPVISLVVLPLGMVSLLMGWVWMRGAGWLAAVTEWLNQITFRIVEWMNGSSVFMTLWPSPSLAWILCYFVVLYALLSILNKRFKDPEEGQNGSNDTEPLDGRPPWGVGADLSGVGTLLPIVSRFAGALRWRGFHRASHVIERYASGTAIALLSAALIVLLYGGYQSPSTQGAGLVQFLDVGQGDSILVTTSSGKHILIDGGGTVNFRKEKDAWKERKAPYEVGAKVVVPLLKKRGVHQLEAVIMTHGDQDHIGGLLAVLQEIPVKSVVFNGTLTESASFRKLMLSAVEQHIPVYQAGADSVWKLDGQTEVRFLSPLFPESGEVIKPLPLIKEQNHASLVFVLQMNGSRVLFTGDTDQAAERKILQHLESQVDEAQRLTAEDRIDVMKVAHHGSKTSTSAPWLNAWKPKAAVISAGVNNMYGHPHPDVVGRLERFRSIIYQTNLHGEIQMRIKDGHIETRTKLP</sequence>
<gene>
    <name evidence="11" type="ORF">D5F53_21025</name>
</gene>
<feature type="transmembrane region" description="Helical" evidence="9">
    <location>
        <begin position="49"/>
        <end position="69"/>
    </location>
</feature>
<keyword evidence="2" id="KW-1003">Cell membrane</keyword>
<dbReference type="AlphaFoldDB" id="A0A385TY82"/>
<feature type="transmembrane region" description="Helical" evidence="9">
    <location>
        <begin position="395"/>
        <end position="411"/>
    </location>
</feature>
<reference evidence="11 12" key="1">
    <citation type="submission" date="2018-09" db="EMBL/GenBank/DDBJ databases">
        <title>Genome Sequence of Paenibacillus lautus Strain E7593-69, Azo Dye-Degrading Bacteria, Isolated from Commercial Tattoo Inks.</title>
        <authorList>
            <person name="Nho S.W."/>
            <person name="Kim S.-J."/>
            <person name="Kweon O."/>
            <person name="Cerniglia C.E."/>
        </authorList>
    </citation>
    <scope>NUCLEOTIDE SEQUENCE [LARGE SCALE GENOMIC DNA]</scope>
    <source>
        <strain evidence="11 12">E7593-69</strain>
    </source>
</reference>
<evidence type="ECO:0000256" key="3">
    <source>
        <dbReference type="ARBA" id="ARBA00022692"/>
    </source>
</evidence>
<proteinExistence type="predicted"/>
<evidence type="ECO:0000313" key="12">
    <source>
        <dbReference type="Proteomes" id="UP000266552"/>
    </source>
</evidence>
<dbReference type="Pfam" id="PF00753">
    <property type="entry name" value="Lactamase_B"/>
    <property type="match status" value="1"/>
</dbReference>
<feature type="transmembrane region" description="Helical" evidence="9">
    <location>
        <begin position="521"/>
        <end position="539"/>
    </location>
</feature>
<feature type="transmembrane region" description="Helical" evidence="9">
    <location>
        <begin position="423"/>
        <end position="446"/>
    </location>
</feature>
<comment type="catalytic activity">
    <reaction evidence="6">
        <text>3',5'-cyclic CMP + H2O = CMP + H(+)</text>
        <dbReference type="Rhea" id="RHEA:72675"/>
        <dbReference type="ChEBI" id="CHEBI:15377"/>
        <dbReference type="ChEBI" id="CHEBI:15378"/>
        <dbReference type="ChEBI" id="CHEBI:58003"/>
        <dbReference type="ChEBI" id="CHEBI:60377"/>
    </reaction>
    <physiologicalReaction direction="left-to-right" evidence="6">
        <dbReference type="Rhea" id="RHEA:72676"/>
    </physiologicalReaction>
</comment>
<feature type="transmembrane region" description="Helical" evidence="9">
    <location>
        <begin position="603"/>
        <end position="624"/>
    </location>
</feature>
<dbReference type="Proteomes" id="UP000266552">
    <property type="component" value="Chromosome"/>
</dbReference>